<evidence type="ECO:0000313" key="3">
    <source>
        <dbReference type="EMBL" id="CDZ86663.1"/>
    </source>
</evidence>
<organism evidence="3">
    <name type="scientific">Citrobacter koseri</name>
    <name type="common">Citrobacter diversus</name>
    <dbReference type="NCBI Taxonomy" id="545"/>
    <lineage>
        <taxon>Bacteria</taxon>
        <taxon>Pseudomonadati</taxon>
        <taxon>Pseudomonadota</taxon>
        <taxon>Gammaproteobacteria</taxon>
        <taxon>Enterobacterales</taxon>
        <taxon>Enterobacteriaceae</taxon>
        <taxon>Citrobacter</taxon>
    </lineage>
</organism>
<evidence type="ECO:0000256" key="1">
    <source>
        <dbReference type="ARBA" id="ARBA00023125"/>
    </source>
</evidence>
<name>A0A078LS03_CITKO</name>
<sequence>MNVICDNRYFLIGINKTIEDIILKNTFNGVTNIIIMSSAKISEIFCFLHLNNIYFKCSDTIFYAPPETFDFLRDIIHAPICNIWDLIKINTPNNAHHIYRVKNSHSKLSLSGRQKEVLLMFLYGLSGKDIANHLGVSIKTVSSYKKYLMNRLYVCNDIQLFYKGRLLFR</sequence>
<dbReference type="Pfam" id="PF00196">
    <property type="entry name" value="GerE"/>
    <property type="match status" value="1"/>
</dbReference>
<dbReference type="CDD" id="cd06170">
    <property type="entry name" value="LuxR_C_like"/>
    <property type="match status" value="1"/>
</dbReference>
<dbReference type="AlphaFoldDB" id="A0A078LS03"/>
<dbReference type="EMBL" id="LK931337">
    <property type="protein sequence ID" value="CDZ86663.1"/>
    <property type="molecule type" value="Genomic_DNA"/>
</dbReference>
<accession>A0A078LS03</accession>
<protein>
    <submittedName>
        <fullName evidence="3">Transcriptional regulatory protein RcsB</fullName>
    </submittedName>
</protein>
<evidence type="ECO:0000259" key="2">
    <source>
        <dbReference type="PROSITE" id="PS50043"/>
    </source>
</evidence>
<keyword evidence="1" id="KW-0238">DNA-binding</keyword>
<dbReference type="InterPro" id="IPR000792">
    <property type="entry name" value="Tscrpt_reg_LuxR_C"/>
</dbReference>
<reference evidence="3" key="1">
    <citation type="submission" date="2014-06" db="EMBL/GenBank/DDBJ databases">
        <authorList>
            <person name="Urmite Genomes Urmite Genomes"/>
        </authorList>
    </citation>
    <scope>NUCLEOTIDE SEQUENCE</scope>
</reference>
<dbReference type="PRINTS" id="PR00038">
    <property type="entry name" value="HTHLUXR"/>
</dbReference>
<proteinExistence type="predicted"/>
<dbReference type="SMART" id="SM00421">
    <property type="entry name" value="HTH_LUXR"/>
    <property type="match status" value="1"/>
</dbReference>
<dbReference type="Gene3D" id="1.10.10.10">
    <property type="entry name" value="Winged helix-like DNA-binding domain superfamily/Winged helix DNA-binding domain"/>
    <property type="match status" value="1"/>
</dbReference>
<feature type="domain" description="HTH luxR-type" evidence="2">
    <location>
        <begin position="103"/>
        <end position="168"/>
    </location>
</feature>
<dbReference type="GO" id="GO:0003677">
    <property type="term" value="F:DNA binding"/>
    <property type="evidence" value="ECO:0007669"/>
    <property type="project" value="UniProtKB-KW"/>
</dbReference>
<dbReference type="InterPro" id="IPR016032">
    <property type="entry name" value="Sig_transdc_resp-reg_C-effctor"/>
</dbReference>
<dbReference type="InterPro" id="IPR036388">
    <property type="entry name" value="WH-like_DNA-bd_sf"/>
</dbReference>
<dbReference type="PATRIC" id="fig|545.12.peg.4951"/>
<dbReference type="PROSITE" id="PS50043">
    <property type="entry name" value="HTH_LUXR_2"/>
    <property type="match status" value="1"/>
</dbReference>
<dbReference type="SUPFAM" id="SSF46894">
    <property type="entry name" value="C-terminal effector domain of the bipartite response regulators"/>
    <property type="match status" value="1"/>
</dbReference>
<gene>
    <name evidence="3" type="primary">rcsB</name>
    <name evidence="3" type="ORF">BN1086_04915</name>
</gene>
<dbReference type="GO" id="GO:0006355">
    <property type="term" value="P:regulation of DNA-templated transcription"/>
    <property type="evidence" value="ECO:0007669"/>
    <property type="project" value="InterPro"/>
</dbReference>